<evidence type="ECO:0000256" key="1">
    <source>
        <dbReference type="SAM" id="Phobius"/>
    </source>
</evidence>
<sequence>MSSYTVNLLPKRKQKVADRLLHFILFYFRYIIIITQIVVISVFFFRFREDQKIIDLKQKFRQKQQILAVTAPIVEEAEMIQSQTTYVKAILDAQDAFLKKLQTVLASIPSDTSLNSLDMSGNIVKLGGVSANVESIRALHRKLVLTKGFETAQINMISQVRSGGYEFVVEIPVQKKNERRTDKKNTK</sequence>
<feature type="transmembrane region" description="Helical" evidence="1">
    <location>
        <begin position="20"/>
        <end position="45"/>
    </location>
</feature>
<keyword evidence="1" id="KW-0812">Transmembrane</keyword>
<organism evidence="2 3">
    <name type="scientific">Candidatus Roizmanbacteria bacterium RIFCSPHIGHO2_02_FULL_43_11</name>
    <dbReference type="NCBI Taxonomy" id="1802043"/>
    <lineage>
        <taxon>Bacteria</taxon>
        <taxon>Candidatus Roizmaniibacteriota</taxon>
    </lineage>
</organism>
<dbReference type="PANTHER" id="PTHR40278:SF1">
    <property type="entry name" value="DNA UTILIZATION PROTEIN HOFN"/>
    <property type="match status" value="1"/>
</dbReference>
<dbReference type="Proteomes" id="UP000178098">
    <property type="component" value="Unassembled WGS sequence"/>
</dbReference>
<comment type="caution">
    <text evidence="2">The sequence shown here is derived from an EMBL/GenBank/DDBJ whole genome shotgun (WGS) entry which is preliminary data.</text>
</comment>
<dbReference type="InterPro" id="IPR007813">
    <property type="entry name" value="PilN"/>
</dbReference>
<dbReference type="AlphaFoldDB" id="A0A1F7HJ40"/>
<evidence type="ECO:0000313" key="3">
    <source>
        <dbReference type="Proteomes" id="UP000178098"/>
    </source>
</evidence>
<keyword evidence="1" id="KW-1133">Transmembrane helix</keyword>
<evidence type="ECO:0000313" key="2">
    <source>
        <dbReference type="EMBL" id="OGK31250.1"/>
    </source>
</evidence>
<dbReference type="PANTHER" id="PTHR40278">
    <property type="entry name" value="DNA UTILIZATION PROTEIN HOFN"/>
    <property type="match status" value="1"/>
</dbReference>
<proteinExistence type="predicted"/>
<protein>
    <recommendedName>
        <fullName evidence="4">Fimbrial assembly protein</fullName>
    </recommendedName>
</protein>
<dbReference type="EMBL" id="MFZT01000026">
    <property type="protein sequence ID" value="OGK31250.1"/>
    <property type="molecule type" value="Genomic_DNA"/>
</dbReference>
<gene>
    <name evidence="2" type="ORF">A3D08_01095</name>
</gene>
<reference evidence="2 3" key="1">
    <citation type="journal article" date="2016" name="Nat. Commun.">
        <title>Thousands of microbial genomes shed light on interconnected biogeochemical processes in an aquifer system.</title>
        <authorList>
            <person name="Anantharaman K."/>
            <person name="Brown C.T."/>
            <person name="Hug L.A."/>
            <person name="Sharon I."/>
            <person name="Castelle C.J."/>
            <person name="Probst A.J."/>
            <person name="Thomas B.C."/>
            <person name="Singh A."/>
            <person name="Wilkins M.J."/>
            <person name="Karaoz U."/>
            <person name="Brodie E.L."/>
            <person name="Williams K.H."/>
            <person name="Hubbard S.S."/>
            <person name="Banfield J.F."/>
        </authorList>
    </citation>
    <scope>NUCLEOTIDE SEQUENCE [LARGE SCALE GENOMIC DNA]</scope>
</reference>
<name>A0A1F7HJ40_9BACT</name>
<dbReference type="InterPro" id="IPR052534">
    <property type="entry name" value="Extracell_DNA_Util/SecSys_Comp"/>
</dbReference>
<accession>A0A1F7HJ40</accession>
<dbReference type="Pfam" id="PF05137">
    <property type="entry name" value="PilN"/>
    <property type="match status" value="1"/>
</dbReference>
<keyword evidence="1" id="KW-0472">Membrane</keyword>
<evidence type="ECO:0008006" key="4">
    <source>
        <dbReference type="Google" id="ProtNLM"/>
    </source>
</evidence>